<organism evidence="13 14">
    <name type="scientific">Thiorhodococcus fuscus</name>
    <dbReference type="NCBI Taxonomy" id="527200"/>
    <lineage>
        <taxon>Bacteria</taxon>
        <taxon>Pseudomonadati</taxon>
        <taxon>Pseudomonadota</taxon>
        <taxon>Gammaproteobacteria</taxon>
        <taxon>Chromatiales</taxon>
        <taxon>Chromatiaceae</taxon>
        <taxon>Thiorhodococcus</taxon>
    </lineage>
</organism>
<evidence type="ECO:0000256" key="9">
    <source>
        <dbReference type="SAM" id="MobiDB-lite"/>
    </source>
</evidence>
<evidence type="ECO:0000259" key="12">
    <source>
        <dbReference type="PROSITE" id="PS51195"/>
    </source>
</evidence>
<dbReference type="SUPFAM" id="SSF52540">
    <property type="entry name" value="P-loop containing nucleoside triphosphate hydrolases"/>
    <property type="match status" value="1"/>
</dbReference>
<dbReference type="PANTHER" id="PTHR47959">
    <property type="entry name" value="ATP-DEPENDENT RNA HELICASE RHLE-RELATED"/>
    <property type="match status" value="1"/>
</dbReference>
<evidence type="ECO:0000256" key="5">
    <source>
        <dbReference type="ARBA" id="ARBA00022840"/>
    </source>
</evidence>
<comment type="similarity">
    <text evidence="7">Belongs to the DEAD box helicase family. RhlB subfamily.</text>
</comment>
<keyword evidence="5 7" id="KW-0067">ATP-binding</keyword>
<dbReference type="Pfam" id="PF00270">
    <property type="entry name" value="DEAD"/>
    <property type="match status" value="1"/>
</dbReference>
<comment type="caution">
    <text evidence="13">The sequence shown here is derived from an EMBL/GenBank/DDBJ whole genome shotgun (WGS) entry which is preliminary data.</text>
</comment>
<dbReference type="InterPro" id="IPR001650">
    <property type="entry name" value="Helicase_C-like"/>
</dbReference>
<evidence type="ECO:0000259" key="11">
    <source>
        <dbReference type="PROSITE" id="PS51194"/>
    </source>
</evidence>
<evidence type="ECO:0000256" key="1">
    <source>
        <dbReference type="ARBA" id="ARBA00022490"/>
    </source>
</evidence>
<dbReference type="PANTHER" id="PTHR47959:SF10">
    <property type="entry name" value="ATP-DEPENDENT RNA HELICASE RHLB"/>
    <property type="match status" value="1"/>
</dbReference>
<dbReference type="HAMAP" id="MF_00661">
    <property type="entry name" value="DEAD_helicase_RhlB"/>
    <property type="match status" value="1"/>
</dbReference>
<dbReference type="EC" id="3.6.4.13" evidence="7"/>
<comment type="subcellular location">
    <subcellularLocation>
        <location evidence="7">Cytoplasm</location>
    </subcellularLocation>
</comment>
<keyword evidence="14" id="KW-1185">Reference proteome</keyword>
<dbReference type="InterPro" id="IPR027417">
    <property type="entry name" value="P-loop_NTPase"/>
</dbReference>
<evidence type="ECO:0000256" key="2">
    <source>
        <dbReference type="ARBA" id="ARBA00022741"/>
    </source>
</evidence>
<evidence type="ECO:0000256" key="6">
    <source>
        <dbReference type="ARBA" id="ARBA00022884"/>
    </source>
</evidence>
<dbReference type="CDD" id="cd18787">
    <property type="entry name" value="SF2_C_DEAD"/>
    <property type="match status" value="1"/>
</dbReference>
<dbReference type="PROSITE" id="PS51192">
    <property type="entry name" value="HELICASE_ATP_BIND_1"/>
    <property type="match status" value="1"/>
</dbReference>
<dbReference type="PROSITE" id="PS51195">
    <property type="entry name" value="Q_MOTIF"/>
    <property type="match status" value="1"/>
</dbReference>
<feature type="domain" description="DEAD-box RNA helicase Q" evidence="12">
    <location>
        <begin position="9"/>
        <end position="37"/>
    </location>
</feature>
<evidence type="ECO:0000256" key="3">
    <source>
        <dbReference type="ARBA" id="ARBA00022801"/>
    </source>
</evidence>
<comment type="catalytic activity">
    <reaction evidence="7">
        <text>ATP + H2O = ADP + phosphate + H(+)</text>
        <dbReference type="Rhea" id="RHEA:13065"/>
        <dbReference type="ChEBI" id="CHEBI:15377"/>
        <dbReference type="ChEBI" id="CHEBI:15378"/>
        <dbReference type="ChEBI" id="CHEBI:30616"/>
        <dbReference type="ChEBI" id="CHEBI:43474"/>
        <dbReference type="ChEBI" id="CHEBI:456216"/>
        <dbReference type="EC" id="3.6.4.13"/>
    </reaction>
</comment>
<dbReference type="InterPro" id="IPR014001">
    <property type="entry name" value="Helicase_ATP-bd"/>
</dbReference>
<keyword evidence="4 7" id="KW-0347">Helicase</keyword>
<proteinExistence type="inferred from homology"/>
<gene>
    <name evidence="7" type="primary">rhlB</name>
    <name evidence="13" type="ORF">ACFSJC_07055</name>
</gene>
<evidence type="ECO:0000313" key="14">
    <source>
        <dbReference type="Proteomes" id="UP001597337"/>
    </source>
</evidence>
<dbReference type="PROSITE" id="PS51194">
    <property type="entry name" value="HELICASE_CTER"/>
    <property type="match status" value="1"/>
</dbReference>
<comment type="function">
    <text evidence="7">DEAD-box RNA helicase involved in RNA degradation. Has RNA-dependent ATPase activity and unwinds double-stranded RNA.</text>
</comment>
<accession>A0ABW4Y6E8</accession>
<feature type="compositionally biased region" description="Low complexity" evidence="9">
    <location>
        <begin position="538"/>
        <end position="547"/>
    </location>
</feature>
<feature type="compositionally biased region" description="Low complexity" evidence="9">
    <location>
        <begin position="512"/>
        <end position="521"/>
    </location>
</feature>
<keyword evidence="6 7" id="KW-0694">RNA-binding</keyword>
<evidence type="ECO:0000259" key="10">
    <source>
        <dbReference type="PROSITE" id="PS51192"/>
    </source>
</evidence>
<feature type="compositionally biased region" description="Basic and acidic residues" evidence="9">
    <location>
        <begin position="396"/>
        <end position="429"/>
    </location>
</feature>
<keyword evidence="1 7" id="KW-0963">Cytoplasm</keyword>
<dbReference type="InterPro" id="IPR014014">
    <property type="entry name" value="RNA_helicase_DEAD_Q_motif"/>
</dbReference>
<evidence type="ECO:0000256" key="7">
    <source>
        <dbReference type="HAMAP-Rule" id="MF_00661"/>
    </source>
</evidence>
<dbReference type="InterPro" id="IPR044742">
    <property type="entry name" value="DEAD/DEAH_RhlB"/>
</dbReference>
<keyword evidence="2 7" id="KW-0547">Nucleotide-binding</keyword>
<dbReference type="InterPro" id="IPR023554">
    <property type="entry name" value="RNA_helicase_ATP-dep_RhlB"/>
</dbReference>
<protein>
    <recommendedName>
        <fullName evidence="7">ATP-dependent RNA helicase RhlB</fullName>
        <ecNumber evidence="7">3.6.4.13</ecNumber>
    </recommendedName>
</protein>
<sequence length="561" mass="61974">MTDTHLTTIRFDSFVLDQRIHAGLADAGFSFCTPIQAETLPLSLAGRDVAGQAQTGTGKTAAFLLVLMQRLLDQPPPEPAPICRPRALILAPTRELAVQIYNDTLLLSKHTGLRATVVYGGTAYQKQREDLAAGVDILIGTPGRLIDYFKQRVFDLKGIQVAVLDEADRMFDLGFIKDVRYLFRHMPPPESRLGMLFSATLSYRVTELAYEHMNDPQLVKVEAETITADRVRQCCYMTSNEEKIPLLLGLVRSWEDARIIVFVNTKREADRVWGYLQGNGINTAVLSGDVPQRKRLSLLRDFTEGSLPVLVGTDVAARGLHIPDVTHVVNYDLPEDPEDYVHRIGRTARAGATGDAIGFVCETYAFCLPDIEGYIGAKIPVLPVDASLLAEVDPRSRLRPDRADREARREAGHKTRRDAHQNGERESRERRSRKTGARTEGRRDEPRRTESVVSASEPVEPMEVVKPSAPLSAPPPDEADPLLPALPIEQAALTSPPPPSVLRKLGVPVELAAEQEASAPSEESRRKRRRRRRKPTDAESSGASGEETASKPEPVASESIE</sequence>
<evidence type="ECO:0000256" key="4">
    <source>
        <dbReference type="ARBA" id="ARBA00022806"/>
    </source>
</evidence>
<dbReference type="RefSeq" id="WP_386025157.1">
    <property type="nucleotide sequence ID" value="NZ_JBHUHX010000015.1"/>
</dbReference>
<evidence type="ECO:0000313" key="13">
    <source>
        <dbReference type="EMBL" id="MFD2111594.1"/>
    </source>
</evidence>
<keyword evidence="3 7" id="KW-0378">Hydrolase</keyword>
<feature type="domain" description="Helicase C-terminal" evidence="11">
    <location>
        <begin position="246"/>
        <end position="390"/>
    </location>
</feature>
<feature type="short sequence motif" description="Q motif" evidence="8">
    <location>
        <begin position="9"/>
        <end position="37"/>
    </location>
</feature>
<name>A0ABW4Y6E8_9GAMM</name>
<dbReference type="PROSITE" id="PS00039">
    <property type="entry name" value="DEAD_ATP_HELICASE"/>
    <property type="match status" value="1"/>
</dbReference>
<feature type="domain" description="Helicase ATP-binding" evidence="10">
    <location>
        <begin position="40"/>
        <end position="219"/>
    </location>
</feature>
<dbReference type="SMART" id="SM00490">
    <property type="entry name" value="HELICc"/>
    <property type="match status" value="1"/>
</dbReference>
<feature type="region of interest" description="Disordered" evidence="9">
    <location>
        <begin position="396"/>
        <end position="561"/>
    </location>
</feature>
<dbReference type="Pfam" id="PF00271">
    <property type="entry name" value="Helicase_C"/>
    <property type="match status" value="1"/>
</dbReference>
<dbReference type="InterPro" id="IPR000629">
    <property type="entry name" value="RNA-helicase_DEAD-box_CS"/>
</dbReference>
<dbReference type="InterPro" id="IPR050079">
    <property type="entry name" value="DEAD_box_RNA_helicase"/>
</dbReference>
<dbReference type="Proteomes" id="UP001597337">
    <property type="component" value="Unassembled WGS sequence"/>
</dbReference>
<comment type="subunit">
    <text evidence="7">Component of the RNA degradosome, which is a multiprotein complex involved in RNA processing and mRNA degradation.</text>
</comment>
<dbReference type="SMART" id="SM00487">
    <property type="entry name" value="DEXDc"/>
    <property type="match status" value="1"/>
</dbReference>
<dbReference type="CDD" id="cd00268">
    <property type="entry name" value="DEADc"/>
    <property type="match status" value="1"/>
</dbReference>
<reference evidence="14" key="1">
    <citation type="journal article" date="2019" name="Int. J. Syst. Evol. Microbiol.">
        <title>The Global Catalogue of Microorganisms (GCM) 10K type strain sequencing project: providing services to taxonomists for standard genome sequencing and annotation.</title>
        <authorList>
            <consortium name="The Broad Institute Genomics Platform"/>
            <consortium name="The Broad Institute Genome Sequencing Center for Infectious Disease"/>
            <person name="Wu L."/>
            <person name="Ma J."/>
        </authorList>
    </citation>
    <scope>NUCLEOTIDE SEQUENCE [LARGE SCALE GENOMIC DNA]</scope>
    <source>
        <strain evidence="14">KACC 12597</strain>
    </source>
</reference>
<evidence type="ECO:0000256" key="8">
    <source>
        <dbReference type="PROSITE-ProRule" id="PRU00552"/>
    </source>
</evidence>
<dbReference type="Gene3D" id="3.40.50.300">
    <property type="entry name" value="P-loop containing nucleotide triphosphate hydrolases"/>
    <property type="match status" value="2"/>
</dbReference>
<feature type="compositionally biased region" description="Basic and acidic residues" evidence="9">
    <location>
        <begin position="437"/>
        <end position="450"/>
    </location>
</feature>
<dbReference type="InterPro" id="IPR011545">
    <property type="entry name" value="DEAD/DEAH_box_helicase_dom"/>
</dbReference>
<dbReference type="GO" id="GO:0004386">
    <property type="term" value="F:helicase activity"/>
    <property type="evidence" value="ECO:0007669"/>
    <property type="project" value="UniProtKB-KW"/>
</dbReference>
<dbReference type="EMBL" id="JBHUHX010000015">
    <property type="protein sequence ID" value="MFD2111594.1"/>
    <property type="molecule type" value="Genomic_DNA"/>
</dbReference>